<evidence type="ECO:0000256" key="2">
    <source>
        <dbReference type="ARBA" id="ARBA00022737"/>
    </source>
</evidence>
<dbReference type="InterPro" id="IPR032675">
    <property type="entry name" value="LRR_dom_sf"/>
</dbReference>
<organism evidence="4 5">
    <name type="scientific">Esox lucius</name>
    <name type="common">Northern pike</name>
    <dbReference type="NCBI Taxonomy" id="8010"/>
    <lineage>
        <taxon>Eukaryota</taxon>
        <taxon>Metazoa</taxon>
        <taxon>Chordata</taxon>
        <taxon>Craniata</taxon>
        <taxon>Vertebrata</taxon>
        <taxon>Euteleostomi</taxon>
        <taxon>Actinopterygii</taxon>
        <taxon>Neopterygii</taxon>
        <taxon>Teleostei</taxon>
        <taxon>Protacanthopterygii</taxon>
        <taxon>Esociformes</taxon>
        <taxon>Esocidae</taxon>
        <taxon>Esox</taxon>
    </lineage>
</organism>
<dbReference type="Proteomes" id="UP000265140">
    <property type="component" value="Chromosome 5"/>
</dbReference>
<sequence length="194" mass="21939">MHIIITALSFFFMYFLTICWFYIIRLNRCNLTERCCEVLASVLSSNSSRLTNLDLSDNDLKDSGVKLLSVGLAKPECKLEILRLSGCLVTVDGFTSLNLAVASKHSHLRELDLSYNHPGDIGVKLFSKALKKKSNTLQKIIMEPKGENWIKPGLKKYACDLTLDPKTAHKHFSFSRSNRKVSRKQMSVLGERVD</sequence>
<dbReference type="Pfam" id="PF13516">
    <property type="entry name" value="LRR_6"/>
    <property type="match status" value="2"/>
</dbReference>
<reference evidence="4 5" key="1">
    <citation type="submission" date="2020-02" db="EMBL/GenBank/DDBJ databases">
        <title>Esox lucius (northern pike) genome, fEsoLuc1, primary haplotype.</title>
        <authorList>
            <person name="Myers G."/>
            <person name="Karagic N."/>
            <person name="Meyer A."/>
            <person name="Pippel M."/>
            <person name="Reichard M."/>
            <person name="Winkler S."/>
            <person name="Tracey A."/>
            <person name="Sims Y."/>
            <person name="Howe K."/>
            <person name="Rhie A."/>
            <person name="Formenti G."/>
            <person name="Durbin R."/>
            <person name="Fedrigo O."/>
            <person name="Jarvis E.D."/>
        </authorList>
    </citation>
    <scope>NUCLEOTIDE SEQUENCE [LARGE SCALE GENOMIC DNA]</scope>
</reference>
<evidence type="ECO:0000313" key="4">
    <source>
        <dbReference type="Ensembl" id="ENSELUP00000091310.1"/>
    </source>
</evidence>
<dbReference type="Ensembl" id="ENSELUT00000110624.1">
    <property type="protein sequence ID" value="ENSELUP00000091310.1"/>
    <property type="gene ID" value="ENSELUG00000043329.1"/>
</dbReference>
<keyword evidence="3" id="KW-0472">Membrane</keyword>
<dbReference type="InterPro" id="IPR043136">
    <property type="entry name" value="B30.2/SPRY_sf"/>
</dbReference>
<dbReference type="GeneTree" id="ENSGT00940000162312"/>
<keyword evidence="5" id="KW-1185">Reference proteome</keyword>
<reference evidence="4" key="3">
    <citation type="submission" date="2025-09" db="UniProtKB">
        <authorList>
            <consortium name="Ensembl"/>
        </authorList>
    </citation>
    <scope>IDENTIFICATION</scope>
</reference>
<evidence type="ECO:0000313" key="5">
    <source>
        <dbReference type="Proteomes" id="UP000265140"/>
    </source>
</evidence>
<reference evidence="4" key="2">
    <citation type="submission" date="2025-08" db="UniProtKB">
        <authorList>
            <consortium name="Ensembl"/>
        </authorList>
    </citation>
    <scope>IDENTIFICATION</scope>
</reference>
<dbReference type="SMART" id="SM00368">
    <property type="entry name" value="LRR_RI"/>
    <property type="match status" value="3"/>
</dbReference>
<name>A0AAY5KSL9_ESOLU</name>
<dbReference type="AlphaFoldDB" id="A0AAY5KSL9"/>
<dbReference type="InterPro" id="IPR001611">
    <property type="entry name" value="Leu-rich_rpt"/>
</dbReference>
<dbReference type="PANTHER" id="PTHR24106">
    <property type="entry name" value="NACHT, LRR AND CARD DOMAINS-CONTAINING"/>
    <property type="match status" value="1"/>
</dbReference>
<keyword evidence="3" id="KW-0812">Transmembrane</keyword>
<dbReference type="Gene3D" id="3.80.10.10">
    <property type="entry name" value="Ribonuclease Inhibitor"/>
    <property type="match status" value="1"/>
</dbReference>
<accession>A0AAY5KSL9</accession>
<evidence type="ECO:0000256" key="3">
    <source>
        <dbReference type="SAM" id="Phobius"/>
    </source>
</evidence>
<protein>
    <recommendedName>
        <fullName evidence="6">SPRY-associated domain-containing protein</fullName>
    </recommendedName>
</protein>
<evidence type="ECO:0000256" key="1">
    <source>
        <dbReference type="ARBA" id="ARBA00022614"/>
    </source>
</evidence>
<keyword evidence="3" id="KW-1133">Transmembrane helix</keyword>
<dbReference type="SUPFAM" id="SSF52047">
    <property type="entry name" value="RNI-like"/>
    <property type="match status" value="1"/>
</dbReference>
<evidence type="ECO:0008006" key="6">
    <source>
        <dbReference type="Google" id="ProtNLM"/>
    </source>
</evidence>
<feature type="transmembrane region" description="Helical" evidence="3">
    <location>
        <begin position="6"/>
        <end position="24"/>
    </location>
</feature>
<keyword evidence="2" id="KW-0677">Repeat</keyword>
<dbReference type="Gene3D" id="2.60.120.920">
    <property type="match status" value="1"/>
</dbReference>
<proteinExistence type="predicted"/>
<keyword evidence="1" id="KW-0433">Leucine-rich repeat</keyword>
<dbReference type="InterPro" id="IPR051261">
    <property type="entry name" value="NLR"/>
</dbReference>